<dbReference type="Gene3D" id="3.30.565.10">
    <property type="entry name" value="Histidine kinase-like ATPase, C-terminal domain"/>
    <property type="match status" value="1"/>
</dbReference>
<dbReference type="GO" id="GO:0000156">
    <property type="term" value="F:phosphorelay response regulator activity"/>
    <property type="evidence" value="ECO:0007669"/>
    <property type="project" value="TreeGrafter"/>
</dbReference>
<keyword evidence="6 12" id="KW-0418">Kinase</keyword>
<dbReference type="InterPro" id="IPR003661">
    <property type="entry name" value="HisK_dim/P_dom"/>
</dbReference>
<evidence type="ECO:0000256" key="9">
    <source>
        <dbReference type="SAM" id="Coils"/>
    </source>
</evidence>
<keyword evidence="10" id="KW-0812">Transmembrane</keyword>
<evidence type="ECO:0000256" key="2">
    <source>
        <dbReference type="ARBA" id="ARBA00012438"/>
    </source>
</evidence>
<keyword evidence="7" id="KW-0067">ATP-binding</keyword>
<comment type="catalytic activity">
    <reaction evidence="1">
        <text>ATP + protein L-histidine = ADP + protein N-phospho-L-histidine.</text>
        <dbReference type="EC" id="2.7.13.3"/>
    </reaction>
</comment>
<dbReference type="PRINTS" id="PR00344">
    <property type="entry name" value="BCTRLSENSOR"/>
</dbReference>
<accession>E6X396</accession>
<dbReference type="PROSITE" id="PS50109">
    <property type="entry name" value="HIS_KIN"/>
    <property type="match status" value="1"/>
</dbReference>
<evidence type="ECO:0000313" key="12">
    <source>
        <dbReference type="EMBL" id="ADV47309.1"/>
    </source>
</evidence>
<dbReference type="GO" id="GO:0030295">
    <property type="term" value="F:protein kinase activator activity"/>
    <property type="evidence" value="ECO:0007669"/>
    <property type="project" value="TreeGrafter"/>
</dbReference>
<dbReference type="eggNOG" id="COG2205">
    <property type="taxonomic scope" value="Bacteria"/>
</dbReference>
<dbReference type="InterPro" id="IPR050351">
    <property type="entry name" value="BphY/WalK/GraS-like"/>
</dbReference>
<dbReference type="InterPro" id="IPR036097">
    <property type="entry name" value="HisK_dim/P_sf"/>
</dbReference>
<dbReference type="PANTHER" id="PTHR42878">
    <property type="entry name" value="TWO-COMPONENT HISTIDINE KINASE"/>
    <property type="match status" value="1"/>
</dbReference>
<dbReference type="STRING" id="749222.Nitsa_2068"/>
<reference evidence="12 13" key="1">
    <citation type="journal article" date="2011" name="Stand. Genomic Sci.">
        <title>Complete genome sequence of Nitratifractor salsuginis type strain (E9I37-1).</title>
        <authorList>
            <person name="Anderson I."/>
            <person name="Sikorski J."/>
            <person name="Zeytun A."/>
            <person name="Nolan M."/>
            <person name="Lapidus A."/>
            <person name="Lucas S."/>
            <person name="Hammon N."/>
            <person name="Deshpande S."/>
            <person name="Cheng J.F."/>
            <person name="Tapia R."/>
            <person name="Han C."/>
            <person name="Goodwin L."/>
            <person name="Pitluck S."/>
            <person name="Liolios K."/>
            <person name="Pagani I."/>
            <person name="Ivanova N."/>
            <person name="Huntemann M."/>
            <person name="Mavromatis K."/>
            <person name="Ovchinikova G."/>
            <person name="Pati A."/>
            <person name="Chen A."/>
            <person name="Palaniappan K."/>
            <person name="Land M."/>
            <person name="Hauser L."/>
            <person name="Brambilla E.M."/>
            <person name="Ngatchou-Djao O.D."/>
            <person name="Rohde M."/>
            <person name="Tindall B.J."/>
            <person name="Goker M."/>
            <person name="Detter J.C."/>
            <person name="Woyke T."/>
            <person name="Bristow J."/>
            <person name="Eisen J.A."/>
            <person name="Markowitz V."/>
            <person name="Hugenholtz P."/>
            <person name="Klenk H.P."/>
            <person name="Kyrpides N.C."/>
        </authorList>
    </citation>
    <scope>NUCLEOTIDE SEQUENCE [LARGE SCALE GENOMIC DNA]</scope>
    <source>
        <strain evidence="13">DSM 16511 / JCM 12458 / E9I37-1</strain>
    </source>
</reference>
<dbReference type="PANTHER" id="PTHR42878:SF7">
    <property type="entry name" value="SENSOR HISTIDINE KINASE GLRK"/>
    <property type="match status" value="1"/>
</dbReference>
<dbReference type="Proteomes" id="UP000008633">
    <property type="component" value="Chromosome"/>
</dbReference>
<keyword evidence="8" id="KW-0902">Two-component regulatory system</keyword>
<evidence type="ECO:0000256" key="10">
    <source>
        <dbReference type="SAM" id="Phobius"/>
    </source>
</evidence>
<evidence type="ECO:0000256" key="8">
    <source>
        <dbReference type="ARBA" id="ARBA00023012"/>
    </source>
</evidence>
<dbReference type="SUPFAM" id="SSF47384">
    <property type="entry name" value="Homodimeric domain of signal transducing histidine kinase"/>
    <property type="match status" value="1"/>
</dbReference>
<dbReference type="CDD" id="cd00075">
    <property type="entry name" value="HATPase"/>
    <property type="match status" value="1"/>
</dbReference>
<dbReference type="RefSeq" id="WP_013554994.1">
    <property type="nucleotide sequence ID" value="NC_014935.1"/>
</dbReference>
<feature type="transmembrane region" description="Helical" evidence="10">
    <location>
        <begin position="12"/>
        <end position="31"/>
    </location>
</feature>
<name>E6X396_NITSE</name>
<evidence type="ECO:0000256" key="1">
    <source>
        <dbReference type="ARBA" id="ARBA00000085"/>
    </source>
</evidence>
<reference evidence="13" key="2">
    <citation type="submission" date="2011-01" db="EMBL/GenBank/DDBJ databases">
        <title>The complete genome of Nitratifractor salsuginis DSM 16511.</title>
        <authorList>
            <consortium name="US DOE Joint Genome Institute (JGI-PGF)"/>
            <person name="Lucas S."/>
            <person name="Copeland A."/>
            <person name="Lapidus A."/>
            <person name="Bruce D."/>
            <person name="Goodwin L."/>
            <person name="Pitluck S."/>
            <person name="Kyrpides N."/>
            <person name="Mavromatis K."/>
            <person name="Ivanova N."/>
            <person name="Mikhailova N."/>
            <person name="Zeytun A."/>
            <person name="Detter J.C."/>
            <person name="Tapia R."/>
            <person name="Han C."/>
            <person name="Land M."/>
            <person name="Hauser L."/>
            <person name="Markowitz V."/>
            <person name="Cheng J.-F."/>
            <person name="Hugenholtz P."/>
            <person name="Woyke T."/>
            <person name="Wu D."/>
            <person name="Tindall B."/>
            <person name="Schuetze A."/>
            <person name="Brambilla E."/>
            <person name="Klenk H.-P."/>
            <person name="Eisen J.A."/>
        </authorList>
    </citation>
    <scope>NUCLEOTIDE SEQUENCE [LARGE SCALE GENOMIC DNA]</scope>
    <source>
        <strain evidence="13">DSM 16511 / JCM 12458 / E9I37-1</strain>
    </source>
</reference>
<keyword evidence="10" id="KW-1133">Transmembrane helix</keyword>
<organism evidence="12 13">
    <name type="scientific">Nitratifractor salsuginis (strain DSM 16511 / JCM 12458 / E9I37-1)</name>
    <dbReference type="NCBI Taxonomy" id="749222"/>
    <lineage>
        <taxon>Bacteria</taxon>
        <taxon>Pseudomonadati</taxon>
        <taxon>Campylobacterota</taxon>
        <taxon>Epsilonproteobacteria</taxon>
        <taxon>Campylobacterales</taxon>
        <taxon>Sulfurovaceae</taxon>
        <taxon>Nitratifractor</taxon>
    </lineage>
</organism>
<evidence type="ECO:0000259" key="11">
    <source>
        <dbReference type="PROSITE" id="PS50109"/>
    </source>
</evidence>
<dbReference type="InterPro" id="IPR003594">
    <property type="entry name" value="HATPase_dom"/>
</dbReference>
<dbReference type="InterPro" id="IPR004358">
    <property type="entry name" value="Sig_transdc_His_kin-like_C"/>
</dbReference>
<dbReference type="SMART" id="SM00388">
    <property type="entry name" value="HisKA"/>
    <property type="match status" value="1"/>
</dbReference>
<dbReference type="InterPro" id="IPR005467">
    <property type="entry name" value="His_kinase_dom"/>
</dbReference>
<dbReference type="Pfam" id="PF02518">
    <property type="entry name" value="HATPase_c"/>
    <property type="match status" value="1"/>
</dbReference>
<dbReference type="GO" id="GO:0007234">
    <property type="term" value="P:osmosensory signaling via phosphorelay pathway"/>
    <property type="evidence" value="ECO:0007669"/>
    <property type="project" value="TreeGrafter"/>
</dbReference>
<feature type="domain" description="Histidine kinase" evidence="11">
    <location>
        <begin position="255"/>
        <end position="461"/>
    </location>
</feature>
<dbReference type="SMART" id="SM00387">
    <property type="entry name" value="HATPase_c"/>
    <property type="match status" value="1"/>
</dbReference>
<gene>
    <name evidence="12" type="ordered locus">Nitsa_2068</name>
</gene>
<keyword evidence="9" id="KW-0175">Coiled coil</keyword>
<dbReference type="OrthoDB" id="5377414at2"/>
<keyword evidence="13" id="KW-1185">Reference proteome</keyword>
<evidence type="ECO:0000256" key="6">
    <source>
        <dbReference type="ARBA" id="ARBA00022777"/>
    </source>
</evidence>
<proteinExistence type="predicted"/>
<evidence type="ECO:0000256" key="7">
    <source>
        <dbReference type="ARBA" id="ARBA00022840"/>
    </source>
</evidence>
<evidence type="ECO:0000313" key="13">
    <source>
        <dbReference type="Proteomes" id="UP000008633"/>
    </source>
</evidence>
<feature type="coiled-coil region" evidence="9">
    <location>
        <begin position="179"/>
        <end position="248"/>
    </location>
</feature>
<sequence>MLKLSQLFFRRSALILTVTFILAALTGYYLLRQMEIDTHARMLRNSLTILEQELQTLPPAKIPATLRTIHQKTGIRITVIAPDGKVLFESNRSPVGMENHATRPEILQAKKSGWGEAVRHSATLDEDLLYIAHREGDSYLRTAYSLERIHRQLLQLWLKALGFFALILLLILALSLRLNRRIQGDSDRLRRSLEQLLEKNYDAEIDTVECCKEFAQIRKMLRKVSKKLAKRERQKAKYTKKLKTLTRRQSDIISAISHEFKNPVAAIMGYAQTLRESRNLDPQIRERFLEKIHSNAEKISAMIDRLSLAIRLENRGFTPKRNRFPLSQVISSVRETLLQKYPGREIVLECEPVELEADRDMIEQAVMNLIENALKYSADKVIVRCDAEKLEVIDRGEGIEPGDLEKITKKFYRVDRLSWNNSIGVGLYIVKYILRLHGTELEIRSVPGEGSVFGFSLRGMKERNEKLETRN</sequence>
<evidence type="ECO:0000256" key="5">
    <source>
        <dbReference type="ARBA" id="ARBA00022741"/>
    </source>
</evidence>
<dbReference type="AlphaFoldDB" id="E6X396"/>
<evidence type="ECO:0000256" key="3">
    <source>
        <dbReference type="ARBA" id="ARBA00022553"/>
    </source>
</evidence>
<keyword evidence="3" id="KW-0597">Phosphoprotein</keyword>
<dbReference type="HOGENOM" id="CLU_000445_89_2_7"/>
<dbReference type="Pfam" id="PF00512">
    <property type="entry name" value="HisKA"/>
    <property type="match status" value="1"/>
</dbReference>
<keyword evidence="5" id="KW-0547">Nucleotide-binding</keyword>
<dbReference type="CDD" id="cd00082">
    <property type="entry name" value="HisKA"/>
    <property type="match status" value="1"/>
</dbReference>
<dbReference type="Gene3D" id="1.10.287.130">
    <property type="match status" value="1"/>
</dbReference>
<dbReference type="GO" id="GO:0005524">
    <property type="term" value="F:ATP binding"/>
    <property type="evidence" value="ECO:0007669"/>
    <property type="project" value="UniProtKB-KW"/>
</dbReference>
<dbReference type="EMBL" id="CP002452">
    <property type="protein sequence ID" value="ADV47309.1"/>
    <property type="molecule type" value="Genomic_DNA"/>
</dbReference>
<dbReference type="KEGG" id="nsa:Nitsa_2068"/>
<keyword evidence="4" id="KW-0808">Transferase</keyword>
<protein>
    <recommendedName>
        <fullName evidence="2">histidine kinase</fullName>
        <ecNumber evidence="2">2.7.13.3</ecNumber>
    </recommendedName>
</protein>
<feature type="transmembrane region" description="Helical" evidence="10">
    <location>
        <begin position="156"/>
        <end position="176"/>
    </location>
</feature>
<dbReference type="SUPFAM" id="SSF55874">
    <property type="entry name" value="ATPase domain of HSP90 chaperone/DNA topoisomerase II/histidine kinase"/>
    <property type="match status" value="1"/>
</dbReference>
<dbReference type="GO" id="GO:0000155">
    <property type="term" value="F:phosphorelay sensor kinase activity"/>
    <property type="evidence" value="ECO:0007669"/>
    <property type="project" value="InterPro"/>
</dbReference>
<evidence type="ECO:0000256" key="4">
    <source>
        <dbReference type="ARBA" id="ARBA00022679"/>
    </source>
</evidence>
<dbReference type="InterPro" id="IPR036890">
    <property type="entry name" value="HATPase_C_sf"/>
</dbReference>
<dbReference type="EC" id="2.7.13.3" evidence="2"/>
<keyword evidence="10" id="KW-0472">Membrane</keyword>